<sequence>MKTNQIAPEEGIKTQSSISTTHSEASIFAQSSILKRTSTGLSNKFDALKASSSSVYLSIITLTVIQFFSFLLFLRTINSSHLSTFITVQTAPQYIASQFRNSNVDSSKVVILGKNRVLWRGVEEESIMNDLVEDERALKLLRGAGGDEEGV</sequence>
<accession>A0A9W7F0A0</accession>
<protein>
    <submittedName>
        <fullName evidence="2">Uncharacterized protein</fullName>
    </submittedName>
</protein>
<keyword evidence="1" id="KW-0812">Transmembrane</keyword>
<feature type="transmembrane region" description="Helical" evidence="1">
    <location>
        <begin position="55"/>
        <end position="74"/>
    </location>
</feature>
<dbReference type="EMBL" id="BRXY01000515">
    <property type="protein sequence ID" value="GMH98343.1"/>
    <property type="molecule type" value="Genomic_DNA"/>
</dbReference>
<reference evidence="3" key="1">
    <citation type="journal article" date="2023" name="Commun. Biol.">
        <title>Genome analysis of Parmales, the sister group of diatoms, reveals the evolutionary specialization of diatoms from phago-mixotrophs to photoautotrophs.</title>
        <authorList>
            <person name="Ban H."/>
            <person name="Sato S."/>
            <person name="Yoshikawa S."/>
            <person name="Yamada K."/>
            <person name="Nakamura Y."/>
            <person name="Ichinomiya M."/>
            <person name="Sato N."/>
            <person name="Blanc-Mathieu R."/>
            <person name="Endo H."/>
            <person name="Kuwata A."/>
            <person name="Ogata H."/>
        </authorList>
    </citation>
    <scope>NUCLEOTIDE SEQUENCE [LARGE SCALE GENOMIC DNA]</scope>
    <source>
        <strain evidence="3">NIES 3701</strain>
    </source>
</reference>
<gene>
    <name evidence="2" type="ORF">TrST_g9799</name>
</gene>
<evidence type="ECO:0000256" key="1">
    <source>
        <dbReference type="SAM" id="Phobius"/>
    </source>
</evidence>
<keyword evidence="1" id="KW-1133">Transmembrane helix</keyword>
<evidence type="ECO:0000313" key="2">
    <source>
        <dbReference type="EMBL" id="GMH98343.1"/>
    </source>
</evidence>
<dbReference type="AlphaFoldDB" id="A0A9W7F0A0"/>
<dbReference type="Proteomes" id="UP001165085">
    <property type="component" value="Unassembled WGS sequence"/>
</dbReference>
<organism evidence="2 3">
    <name type="scientific">Triparma strigata</name>
    <dbReference type="NCBI Taxonomy" id="1606541"/>
    <lineage>
        <taxon>Eukaryota</taxon>
        <taxon>Sar</taxon>
        <taxon>Stramenopiles</taxon>
        <taxon>Ochrophyta</taxon>
        <taxon>Bolidophyceae</taxon>
        <taxon>Parmales</taxon>
        <taxon>Triparmaceae</taxon>
        <taxon>Triparma</taxon>
    </lineage>
</organism>
<keyword evidence="3" id="KW-1185">Reference proteome</keyword>
<name>A0A9W7F0A0_9STRA</name>
<comment type="caution">
    <text evidence="2">The sequence shown here is derived from an EMBL/GenBank/DDBJ whole genome shotgun (WGS) entry which is preliminary data.</text>
</comment>
<evidence type="ECO:0000313" key="3">
    <source>
        <dbReference type="Proteomes" id="UP001165085"/>
    </source>
</evidence>
<proteinExistence type="predicted"/>
<keyword evidence="1" id="KW-0472">Membrane</keyword>